<reference evidence="2 3" key="1">
    <citation type="submission" date="2019-04" db="EMBL/GenBank/DDBJ databases">
        <title>Lysinibacillus genome sequencing.</title>
        <authorList>
            <person name="Dunlap C."/>
        </authorList>
    </citation>
    <scope>NUCLEOTIDE SEQUENCE [LARGE SCALE GENOMIC DNA]</scope>
    <source>
        <strain evidence="2 3">CCTCC AB 2010389</strain>
    </source>
</reference>
<dbReference type="Pfam" id="PF24032">
    <property type="entry name" value="YQBQ"/>
    <property type="match status" value="1"/>
</dbReference>
<dbReference type="InterPro" id="IPR056937">
    <property type="entry name" value="YqbQ/XkdQ"/>
</dbReference>
<proteinExistence type="predicted"/>
<organism evidence="2 3">
    <name type="scientific">Lysinibacillus mangiferihumi</name>
    <dbReference type="NCBI Taxonomy" id="1130819"/>
    <lineage>
        <taxon>Bacteria</taxon>
        <taxon>Bacillati</taxon>
        <taxon>Bacillota</taxon>
        <taxon>Bacilli</taxon>
        <taxon>Bacillales</taxon>
        <taxon>Bacillaceae</taxon>
        <taxon>Lysinibacillus</taxon>
    </lineage>
</organism>
<dbReference type="EMBL" id="SZPU01000002">
    <property type="protein sequence ID" value="TKI72649.1"/>
    <property type="molecule type" value="Genomic_DNA"/>
</dbReference>
<name>A0A4U2ZE21_9BACI</name>
<sequence length="340" mass="38003">MKTYNTDFVQYRFWLFPPNGKRKDITDLIETATFTSTDEGLVDTVDLHVKNEKIDGLWIHEDLYLARRMMIEAKDEDTDWTEVYRGTFTTWQTNASDFTINSTVSNSNQLLVGNDIIYYFPDGTADGRIKTILSGIGMPVGKFEGIGGMLSKEMVKSQATTKILEYKEKSEQKTGVKTVIRNTKGKFEIVTRGSNQKIYVLDSRAAQDGTDVHTISNDFVTVVKVYGVVKGDKMPPLQTTVTGDTAFGTHTKIIYSSDYNTPAEANTAAKNILKEQGKPQKNQTIKDHVDIPWIRVGDAVDVAVGTIGGIKNDAQVPIRRYVVAISRDYVNKTMTLELEA</sequence>
<dbReference type="RefSeq" id="WP_107896739.1">
    <property type="nucleotide sequence ID" value="NZ_PYWM01000024.1"/>
</dbReference>
<evidence type="ECO:0000259" key="1">
    <source>
        <dbReference type="Pfam" id="PF24032"/>
    </source>
</evidence>
<accession>A0A4U2ZE21</accession>
<comment type="caution">
    <text evidence="2">The sequence shown here is derived from an EMBL/GenBank/DDBJ whole genome shotgun (WGS) entry which is preliminary data.</text>
</comment>
<protein>
    <recommendedName>
        <fullName evidence="1">YqbQ/XkdQ domain-containing protein</fullName>
    </recommendedName>
</protein>
<dbReference type="AlphaFoldDB" id="A0A4U2ZE21"/>
<keyword evidence="3" id="KW-1185">Reference proteome</keyword>
<dbReference type="Proteomes" id="UP000308744">
    <property type="component" value="Unassembled WGS sequence"/>
</dbReference>
<feature type="domain" description="YqbQ/XkdQ" evidence="1">
    <location>
        <begin position="80"/>
        <end position="316"/>
    </location>
</feature>
<evidence type="ECO:0000313" key="2">
    <source>
        <dbReference type="EMBL" id="TKI72649.1"/>
    </source>
</evidence>
<gene>
    <name evidence="2" type="ORF">FC756_00875</name>
</gene>
<evidence type="ECO:0000313" key="3">
    <source>
        <dbReference type="Proteomes" id="UP000308744"/>
    </source>
</evidence>